<reference evidence="5" key="1">
    <citation type="submission" date="2023-06" db="EMBL/GenBank/DDBJ databases">
        <title>Draft Genome Sequences of lactic acid bacteria strains isolated from fermented milk products.</title>
        <authorList>
            <person name="Elcheninov A.G."/>
            <person name="Klyukina A."/>
            <person name="Zayulina K.S."/>
            <person name="Gavirova L.A."/>
            <person name="Shcherbakova P.A."/>
            <person name="Shestakov A.I."/>
            <person name="Kublanov I.V."/>
            <person name="Kochetkova T.V."/>
        </authorList>
    </citation>
    <scope>NUCLEOTIDE SEQUENCE</scope>
    <source>
        <strain evidence="5">TOM.1374</strain>
    </source>
</reference>
<feature type="non-terminal residue" evidence="5">
    <location>
        <position position="593"/>
    </location>
</feature>
<dbReference type="RefSeq" id="WP_289420734.1">
    <property type="nucleotide sequence ID" value="NZ_JAUCBE010000010.1"/>
</dbReference>
<evidence type="ECO:0000313" key="5">
    <source>
        <dbReference type="EMBL" id="MDM7454453.1"/>
    </source>
</evidence>
<dbReference type="NCBIfam" id="TIGR03715">
    <property type="entry name" value="KxYKxGKxW"/>
    <property type="match status" value="1"/>
</dbReference>
<dbReference type="InterPro" id="IPR032179">
    <property type="entry name" value="Cry22Aa_Ig-like"/>
</dbReference>
<feature type="domain" description="Ig-like" evidence="3">
    <location>
        <begin position="545"/>
        <end position="593"/>
    </location>
</feature>
<feature type="domain" description="Pesticidal crystal protein Cry22Aa Ig-like" evidence="4">
    <location>
        <begin position="482"/>
        <end position="537"/>
    </location>
</feature>
<feature type="region of interest" description="Disordered" evidence="2">
    <location>
        <begin position="570"/>
        <end position="593"/>
    </location>
</feature>
<dbReference type="InterPro" id="IPR022263">
    <property type="entry name" value="KxYKxGKxW"/>
</dbReference>
<dbReference type="InterPro" id="IPR013783">
    <property type="entry name" value="Ig-like_fold"/>
</dbReference>
<proteinExistence type="predicted"/>
<evidence type="ECO:0000259" key="4">
    <source>
        <dbReference type="Pfam" id="PF16403"/>
    </source>
</evidence>
<dbReference type="Gene3D" id="2.60.40.10">
    <property type="entry name" value="Immunoglobulins"/>
    <property type="match status" value="1"/>
</dbReference>
<evidence type="ECO:0000259" key="3">
    <source>
        <dbReference type="Pfam" id="PF07523"/>
    </source>
</evidence>
<dbReference type="InterPro" id="IPR022038">
    <property type="entry name" value="Ig-like_bact"/>
</dbReference>
<name>A0AAP4N4L5_LACPA</name>
<feature type="compositionally biased region" description="Polar residues" evidence="2">
    <location>
        <begin position="52"/>
        <end position="82"/>
    </location>
</feature>
<accession>A0AAP4N4L5</accession>
<feature type="compositionally biased region" description="Low complexity" evidence="2">
    <location>
        <begin position="83"/>
        <end position="101"/>
    </location>
</feature>
<dbReference type="Pfam" id="PF07523">
    <property type="entry name" value="Big_3"/>
    <property type="match status" value="1"/>
</dbReference>
<comment type="caution">
    <text evidence="5">The sequence shown here is derived from an EMBL/GenBank/DDBJ whole genome shotgun (WGS) entry which is preliminary data.</text>
</comment>
<gene>
    <name evidence="5" type="ORF">QUF16_08825</name>
</gene>
<evidence type="ECO:0000256" key="2">
    <source>
        <dbReference type="SAM" id="MobiDB-lite"/>
    </source>
</evidence>
<keyword evidence="1" id="KW-0732">Signal</keyword>
<dbReference type="Pfam" id="PF19258">
    <property type="entry name" value="KxYKxGKxW_sig"/>
    <property type="match status" value="1"/>
</dbReference>
<evidence type="ECO:0000256" key="1">
    <source>
        <dbReference type="ARBA" id="ARBA00022729"/>
    </source>
</evidence>
<dbReference type="Pfam" id="PF16403">
    <property type="entry name" value="Bact_surface_Ig-like"/>
    <property type="match status" value="1"/>
</dbReference>
<feature type="compositionally biased region" description="Polar residues" evidence="2">
    <location>
        <begin position="102"/>
        <end position="111"/>
    </location>
</feature>
<dbReference type="EMBL" id="JAUCBG010000010">
    <property type="protein sequence ID" value="MDM7454453.1"/>
    <property type="molecule type" value="Genomic_DNA"/>
</dbReference>
<dbReference type="AlphaFoldDB" id="A0AAP4N4L5"/>
<protein>
    <submittedName>
        <fullName evidence="5">DUF5011 domain-containing protein</fullName>
    </submittedName>
</protein>
<feature type="compositionally biased region" description="Low complexity" evidence="2">
    <location>
        <begin position="112"/>
        <end position="131"/>
    </location>
</feature>
<evidence type="ECO:0000313" key="6">
    <source>
        <dbReference type="Proteomes" id="UP001231451"/>
    </source>
</evidence>
<organism evidence="5 6">
    <name type="scientific">Lacticaseibacillus paracasei</name>
    <name type="common">Lactobacillus paracasei</name>
    <dbReference type="NCBI Taxonomy" id="1597"/>
    <lineage>
        <taxon>Bacteria</taxon>
        <taxon>Bacillati</taxon>
        <taxon>Bacillota</taxon>
        <taxon>Bacilli</taxon>
        <taxon>Lactobacillales</taxon>
        <taxon>Lactobacillaceae</taxon>
        <taxon>Lacticaseibacillus</taxon>
    </lineage>
</organism>
<dbReference type="Proteomes" id="UP001231451">
    <property type="component" value="Unassembled WGS sequence"/>
</dbReference>
<sequence length="593" mass="62097">MIFDTKQHYKMYKKGKYWAFAAITLATVSLSGLISNDTSVHADTLNSEANTAKNASNGYQDSPQKTNEQLNQGSTESSALSKTSINPTINANTAANNSTNSGDNQLTNNVPTNKTSSNNTIASSNSSNESTKVNATLSSVSGANVSMTSDGLGTSSSPVNGDNSVTFTFSLSTIIGKQELHAGDTIVLNVDSQGLNYNTVGLSGGAPYFSMTKSPSTNTITLTATEDINWTTTDPIVFSIYGNPLDISGNNNIRTYPITSTYNDNKNNQSVVLTPSNTNLYVKTNGGGGWNVLGSGVYPSDVWGAPFSKDYFNNYVGGTANNTGTYIYSQNAMKFTAGYFNTSSSDYTDGVLKVNSDYVIDQKSIVISIGRIGSYTAMLNPNIVWDADGKGFTLNIGSLPRTGNNSVAVTFFVKTASINDKPTLNSVLTALDPSGAATSVNGTAHGKYVPTSNGSFTPNITASDKTIYSTQKLSESDLLALATAKDQTDGDISKNITIKEIGGFKLDDTNAAGTYTIAYAVTNSSGNTSTTTSTITVKADQTSTKAKDSTLVAGPDTKWNAADNFVSATDADGNGIDAKSVNVSGSVDPTKPG</sequence>
<feature type="region of interest" description="Disordered" evidence="2">
    <location>
        <begin position="52"/>
        <end position="135"/>
    </location>
</feature>